<accession>A0A1X0S6K9</accession>
<sequence length="66" mass="7872">EKKRHAWTKYHGHWVSKWKQTIWSVKPRFRMFGNDGKPSVLKKQADRYESCRRLKAVKLGGSNVMI</sequence>
<dbReference type="GO" id="GO:0003676">
    <property type="term" value="F:nucleic acid binding"/>
    <property type="evidence" value="ECO:0007669"/>
    <property type="project" value="InterPro"/>
</dbReference>
<proteinExistence type="predicted"/>
<evidence type="ECO:0000313" key="2">
    <source>
        <dbReference type="Proteomes" id="UP000242381"/>
    </source>
</evidence>
<dbReference type="Proteomes" id="UP000242381">
    <property type="component" value="Unassembled WGS sequence"/>
</dbReference>
<reference evidence="1 2" key="1">
    <citation type="journal article" date="2016" name="Proc. Natl. Acad. Sci. U.S.A.">
        <title>Lipid metabolic changes in an early divergent fungus govern the establishment of a mutualistic symbiosis with endobacteria.</title>
        <authorList>
            <person name="Lastovetsky O.A."/>
            <person name="Gaspar M.L."/>
            <person name="Mondo S.J."/>
            <person name="LaButti K.M."/>
            <person name="Sandor L."/>
            <person name="Grigoriev I.V."/>
            <person name="Henry S.A."/>
            <person name="Pawlowska T.E."/>
        </authorList>
    </citation>
    <scope>NUCLEOTIDE SEQUENCE [LARGE SCALE GENOMIC DNA]</scope>
    <source>
        <strain evidence="1 2">ATCC 11559</strain>
    </source>
</reference>
<dbReference type="Gene3D" id="3.30.420.10">
    <property type="entry name" value="Ribonuclease H-like superfamily/Ribonuclease H"/>
    <property type="match status" value="1"/>
</dbReference>
<protein>
    <submittedName>
        <fullName evidence="1">Uncharacterized protein</fullName>
    </submittedName>
</protein>
<gene>
    <name evidence="1" type="ORF">BCV71DRAFT_176734</name>
</gene>
<feature type="non-terminal residue" evidence="1">
    <location>
        <position position="1"/>
    </location>
</feature>
<organism evidence="1 2">
    <name type="scientific">Rhizopus microsporus</name>
    <dbReference type="NCBI Taxonomy" id="58291"/>
    <lineage>
        <taxon>Eukaryota</taxon>
        <taxon>Fungi</taxon>
        <taxon>Fungi incertae sedis</taxon>
        <taxon>Mucoromycota</taxon>
        <taxon>Mucoromycotina</taxon>
        <taxon>Mucoromycetes</taxon>
        <taxon>Mucorales</taxon>
        <taxon>Mucorineae</taxon>
        <taxon>Rhizopodaceae</taxon>
        <taxon>Rhizopus</taxon>
    </lineage>
</organism>
<dbReference type="EMBL" id="KV921302">
    <property type="protein sequence ID" value="ORE19895.1"/>
    <property type="molecule type" value="Genomic_DNA"/>
</dbReference>
<name>A0A1X0S6K9_RHIZD</name>
<dbReference type="InterPro" id="IPR036397">
    <property type="entry name" value="RNaseH_sf"/>
</dbReference>
<dbReference type="AlphaFoldDB" id="A0A1X0S6K9"/>
<evidence type="ECO:0000313" key="1">
    <source>
        <dbReference type="EMBL" id="ORE19895.1"/>
    </source>
</evidence>